<dbReference type="InterPro" id="IPR026444">
    <property type="entry name" value="Secre_tail"/>
</dbReference>
<gene>
    <name evidence="2" type="ORF">SAMN05444359_12385</name>
</gene>
<organism evidence="2 3">
    <name type="scientific">Neolewinella agarilytica</name>
    <dbReference type="NCBI Taxonomy" id="478744"/>
    <lineage>
        <taxon>Bacteria</taxon>
        <taxon>Pseudomonadati</taxon>
        <taxon>Bacteroidota</taxon>
        <taxon>Saprospiria</taxon>
        <taxon>Saprospirales</taxon>
        <taxon>Lewinellaceae</taxon>
        <taxon>Neolewinella</taxon>
    </lineage>
</organism>
<evidence type="ECO:0000256" key="1">
    <source>
        <dbReference type="SAM" id="SignalP"/>
    </source>
</evidence>
<dbReference type="NCBIfam" id="TIGR04183">
    <property type="entry name" value="Por_Secre_tail"/>
    <property type="match status" value="1"/>
</dbReference>
<dbReference type="OrthoDB" id="9811934at2"/>
<evidence type="ECO:0000313" key="2">
    <source>
        <dbReference type="EMBL" id="SER08695.1"/>
    </source>
</evidence>
<dbReference type="InParanoid" id="A0A1H9LC08"/>
<protein>
    <submittedName>
        <fullName evidence="2">Por secretion system C-terminal sorting domain-containing protein</fullName>
    </submittedName>
</protein>
<dbReference type="RefSeq" id="WP_090171545.1">
    <property type="nucleotide sequence ID" value="NZ_FOFB01000023.1"/>
</dbReference>
<sequence length="526" mass="59470">MKQLLIRSAFLLCLLLCSQWSLSGQECLDRRIDTEEDRVEVSPFFYSFQSSVDGSLLLATNARQDDNSRLVHLYDRDLNILRDWRYALERDGEIADIQARESGGYLGVINTPSFQNRFSTYSIFLIEDASTPEENIIYTSDFRDAPMKVENILSVQDSVLFLSGVYHGEWAVTPDSTFIEKQVNNQTVWRHINRGGVLLGLDGDADKINLLVARDNDIEVITMSGETGEVESSYFISLTGHRFAPLIFRDVEKNITYLAKFTDTYELSRHSSAGTDWTYHKVQTLTSDWIDRIRVVHYDEDGFIYLNGIFYNEENSSGILLTKLSPEGELIWEKRYDNEGELWAASRYSVVEGDVIYLTSEKSTQAGAWNQHVLAFSLDDGRLLKECSIIEADDHRFSSRGITFYEGNLYTFGIFNDQVDPVLSVRSFDFTDLTSSNAGASPSAQMNIKVYPNPADRGGQVSVEIPLPHKLSRIQVMSVEGREVVSFGLSANQSLLQIEELPAGTYVLYARDQGGVVVAERRVVVR</sequence>
<feature type="chain" id="PRO_5011720968" evidence="1">
    <location>
        <begin position="24"/>
        <end position="526"/>
    </location>
</feature>
<dbReference type="AlphaFoldDB" id="A0A1H9LC08"/>
<dbReference type="Proteomes" id="UP000199021">
    <property type="component" value="Unassembled WGS sequence"/>
</dbReference>
<dbReference type="EMBL" id="FOFB01000023">
    <property type="protein sequence ID" value="SER08695.1"/>
    <property type="molecule type" value="Genomic_DNA"/>
</dbReference>
<accession>A0A1H9LC08</accession>
<keyword evidence="1" id="KW-0732">Signal</keyword>
<dbReference type="STRING" id="478744.SAMN05444359_12385"/>
<name>A0A1H9LC08_9BACT</name>
<reference evidence="3" key="1">
    <citation type="submission" date="2016-10" db="EMBL/GenBank/DDBJ databases">
        <authorList>
            <person name="Varghese N."/>
            <person name="Submissions S."/>
        </authorList>
    </citation>
    <scope>NUCLEOTIDE SEQUENCE [LARGE SCALE GENOMIC DNA]</scope>
    <source>
        <strain evidence="3">DSM 24740</strain>
    </source>
</reference>
<proteinExistence type="predicted"/>
<evidence type="ECO:0000313" key="3">
    <source>
        <dbReference type="Proteomes" id="UP000199021"/>
    </source>
</evidence>
<feature type="signal peptide" evidence="1">
    <location>
        <begin position="1"/>
        <end position="23"/>
    </location>
</feature>
<keyword evidence="3" id="KW-1185">Reference proteome</keyword>